<dbReference type="AlphaFoldDB" id="F0XZX7"/>
<feature type="compositionally biased region" description="Low complexity" evidence="1">
    <location>
        <begin position="290"/>
        <end position="300"/>
    </location>
</feature>
<evidence type="ECO:0000313" key="3">
    <source>
        <dbReference type="Proteomes" id="UP000002729"/>
    </source>
</evidence>
<dbReference type="InterPro" id="IPR040632">
    <property type="entry name" value="Sulfotransfer_4"/>
</dbReference>
<gene>
    <name evidence="2" type="ORF">AURANDRAFT_61864</name>
</gene>
<dbReference type="SUPFAM" id="SSF52540">
    <property type="entry name" value="P-loop containing nucleoside triphosphate hydrolases"/>
    <property type="match status" value="1"/>
</dbReference>
<accession>F0XZX7</accession>
<feature type="compositionally biased region" description="Basic and acidic residues" evidence="1">
    <location>
        <begin position="277"/>
        <end position="289"/>
    </location>
</feature>
<evidence type="ECO:0008006" key="4">
    <source>
        <dbReference type="Google" id="ProtNLM"/>
    </source>
</evidence>
<protein>
    <recommendedName>
        <fullName evidence="4">Sulfotransferase domain-containing protein</fullName>
    </recommendedName>
</protein>
<proteinExistence type="predicted"/>
<reference evidence="2 3" key="1">
    <citation type="journal article" date="2011" name="Proc. Natl. Acad. Sci. U.S.A.">
        <title>Niche of harmful alga Aureococcus anophagefferens revealed through ecogenomics.</title>
        <authorList>
            <person name="Gobler C.J."/>
            <person name="Berry D.L."/>
            <person name="Dyhrman S.T."/>
            <person name="Wilhelm S.W."/>
            <person name="Salamov A."/>
            <person name="Lobanov A.V."/>
            <person name="Zhang Y."/>
            <person name="Collier J.L."/>
            <person name="Wurch L.L."/>
            <person name="Kustka A.B."/>
            <person name="Dill B.D."/>
            <person name="Shah M."/>
            <person name="VerBerkmoes N.C."/>
            <person name="Kuo A."/>
            <person name="Terry A."/>
            <person name="Pangilinan J."/>
            <person name="Lindquist E.A."/>
            <person name="Lucas S."/>
            <person name="Paulsen I.T."/>
            <person name="Hattenrath-Lehmann T.K."/>
            <person name="Talmage S.C."/>
            <person name="Walker E.A."/>
            <person name="Koch F."/>
            <person name="Burson A.M."/>
            <person name="Marcoval M.A."/>
            <person name="Tang Y.Z."/>
            <person name="Lecleir G.R."/>
            <person name="Coyne K.J."/>
            <person name="Berg G.M."/>
            <person name="Bertrand E.M."/>
            <person name="Saito M.A."/>
            <person name="Gladyshev V.N."/>
            <person name="Grigoriev I.V."/>
        </authorList>
    </citation>
    <scope>NUCLEOTIDE SEQUENCE [LARGE SCALE GENOMIC DNA]</scope>
    <source>
        <strain evidence="3">CCMP 1984</strain>
    </source>
</reference>
<dbReference type="KEGG" id="aaf:AURANDRAFT_61864"/>
<keyword evidence="3" id="KW-1185">Reference proteome</keyword>
<feature type="region of interest" description="Disordered" evidence="1">
    <location>
        <begin position="259"/>
        <end position="361"/>
    </location>
</feature>
<evidence type="ECO:0000256" key="1">
    <source>
        <dbReference type="SAM" id="MobiDB-lite"/>
    </source>
</evidence>
<dbReference type="OrthoDB" id="408152at2759"/>
<dbReference type="InterPro" id="IPR027417">
    <property type="entry name" value="P-loop_NTPase"/>
</dbReference>
<dbReference type="GeneID" id="20223638"/>
<evidence type="ECO:0000313" key="2">
    <source>
        <dbReference type="EMBL" id="EGB11420.1"/>
    </source>
</evidence>
<dbReference type="Pfam" id="PF17784">
    <property type="entry name" value="Sulfotransfer_4"/>
    <property type="match status" value="1"/>
</dbReference>
<name>F0XZX7_AURAN</name>
<dbReference type="InParanoid" id="F0XZX7"/>
<sequence length="361" mass="39107">MLQWAMLLPVALAACPPDQIVFGVGLPKSGTRSMGMALQALGFTASKGMVGTRNNGVDYKFHADLLPFVNGNTSGALANLGASKTWAGSTLYNVFPFYALPCELAARYDRALFVNVDRECGAWARSALRQLSCAWLKRGCDTPLAADEPHDHTSVGFRSTRWYFDQLAPGLVDGFCADRGAICTKASGSWNFNASAANSTAALRRLEAVCARHPARVAACVPPARYLSLTLAEDSAEFEKIVDFLGCDGADRRRVRAAWDKSAKQWSGTRAARQPKPARDAAADAEARVDAPAPRRPSVASRRDRADAARRARDEGRRGDAARRDAPARKRDKERSRQEKKAQLGLGLGLRSAARAREEAT</sequence>
<feature type="compositionally biased region" description="Basic and acidic residues" evidence="1">
    <location>
        <begin position="301"/>
        <end position="342"/>
    </location>
</feature>
<dbReference type="Proteomes" id="UP000002729">
    <property type="component" value="Unassembled WGS sequence"/>
</dbReference>
<dbReference type="EMBL" id="GL833122">
    <property type="protein sequence ID" value="EGB11420.1"/>
    <property type="molecule type" value="Genomic_DNA"/>
</dbReference>
<organism evidence="3">
    <name type="scientific">Aureococcus anophagefferens</name>
    <name type="common">Harmful bloom alga</name>
    <dbReference type="NCBI Taxonomy" id="44056"/>
    <lineage>
        <taxon>Eukaryota</taxon>
        <taxon>Sar</taxon>
        <taxon>Stramenopiles</taxon>
        <taxon>Ochrophyta</taxon>
        <taxon>Pelagophyceae</taxon>
        <taxon>Pelagomonadales</taxon>
        <taxon>Pelagomonadaceae</taxon>
        <taxon>Aureococcus</taxon>
    </lineage>
</organism>
<dbReference type="Gene3D" id="3.40.50.300">
    <property type="entry name" value="P-loop containing nucleotide triphosphate hydrolases"/>
    <property type="match status" value="1"/>
</dbReference>
<dbReference type="RefSeq" id="XP_009033790.1">
    <property type="nucleotide sequence ID" value="XM_009035542.1"/>
</dbReference>